<accession>A0AAE3YN95</accession>
<dbReference type="Proteomes" id="UP001183643">
    <property type="component" value="Unassembled WGS sequence"/>
</dbReference>
<dbReference type="RefSeq" id="WP_310365208.1">
    <property type="nucleotide sequence ID" value="NZ_JAVDYB010000001.1"/>
</dbReference>
<evidence type="ECO:0000313" key="2">
    <source>
        <dbReference type="Proteomes" id="UP001183643"/>
    </source>
</evidence>
<sequence length="50" mass="4850">MSALVGARAGRFPALAAAPADVAASGGQDQALDFGPARVLDGVAALIEGR</sequence>
<dbReference type="AlphaFoldDB" id="A0AAE3YN95"/>
<organism evidence="1 2">
    <name type="scientific">Catenuloplanes atrovinosus</name>
    <dbReference type="NCBI Taxonomy" id="137266"/>
    <lineage>
        <taxon>Bacteria</taxon>
        <taxon>Bacillati</taxon>
        <taxon>Actinomycetota</taxon>
        <taxon>Actinomycetes</taxon>
        <taxon>Micromonosporales</taxon>
        <taxon>Micromonosporaceae</taxon>
        <taxon>Catenuloplanes</taxon>
    </lineage>
</organism>
<protein>
    <submittedName>
        <fullName evidence="1">Uncharacterized protein</fullName>
    </submittedName>
</protein>
<gene>
    <name evidence="1" type="ORF">J2S41_001689</name>
</gene>
<reference evidence="1" key="1">
    <citation type="submission" date="2023-07" db="EMBL/GenBank/DDBJ databases">
        <title>Sequencing the genomes of 1000 actinobacteria strains.</title>
        <authorList>
            <person name="Klenk H.-P."/>
        </authorList>
    </citation>
    <scope>NUCLEOTIDE SEQUENCE</scope>
    <source>
        <strain evidence="1">DSM 44707</strain>
    </source>
</reference>
<evidence type="ECO:0000313" key="1">
    <source>
        <dbReference type="EMBL" id="MDR7274911.1"/>
    </source>
</evidence>
<comment type="caution">
    <text evidence="1">The sequence shown here is derived from an EMBL/GenBank/DDBJ whole genome shotgun (WGS) entry which is preliminary data.</text>
</comment>
<name>A0AAE3YN95_9ACTN</name>
<keyword evidence="2" id="KW-1185">Reference proteome</keyword>
<dbReference type="EMBL" id="JAVDYB010000001">
    <property type="protein sequence ID" value="MDR7274911.1"/>
    <property type="molecule type" value="Genomic_DNA"/>
</dbReference>
<dbReference type="Gene3D" id="1.10.357.10">
    <property type="entry name" value="Tetracycline Repressor, domain 2"/>
    <property type="match status" value="1"/>
</dbReference>
<proteinExistence type="predicted"/>